<evidence type="ECO:0000256" key="1">
    <source>
        <dbReference type="SAM" id="Phobius"/>
    </source>
</evidence>
<keyword evidence="1" id="KW-0472">Membrane</keyword>
<evidence type="ECO:0008006" key="3">
    <source>
        <dbReference type="Google" id="ProtNLM"/>
    </source>
</evidence>
<protein>
    <recommendedName>
        <fullName evidence="3">DUF4145 domain-containing protein</fullName>
    </recommendedName>
</protein>
<keyword evidence="1" id="KW-0812">Transmembrane</keyword>
<organism evidence="2">
    <name type="scientific">Candidatus Kentrum sp. DK</name>
    <dbReference type="NCBI Taxonomy" id="2126562"/>
    <lineage>
        <taxon>Bacteria</taxon>
        <taxon>Pseudomonadati</taxon>
        <taxon>Pseudomonadota</taxon>
        <taxon>Gammaproteobacteria</taxon>
        <taxon>Candidatus Kentrum</taxon>
    </lineage>
</organism>
<dbReference type="EMBL" id="CAADEY010000011">
    <property type="protein sequence ID" value="VFJ45418.1"/>
    <property type="molecule type" value="Genomic_DNA"/>
</dbReference>
<proteinExistence type="predicted"/>
<sequence>MTWLEFISSLISALVWPVAVLAIALVLREPLKGLVPLLHRMKYKDFEMEFGRRLAEVREEAGVENEISTEAAPTPEEIRIIELAKVSPRAAVTEAWRWVELASLDAAKLLPGEHFQNKTLTFQAIRKLEQSERIDRGAVLLLRDLRGLRNDAVHSPEFAVSSKAALEYAQMARQLVGYLQGVSGA</sequence>
<gene>
    <name evidence="2" type="ORF">BECKDK2373C_GA0170839_101112</name>
</gene>
<evidence type="ECO:0000313" key="2">
    <source>
        <dbReference type="EMBL" id="VFJ45418.1"/>
    </source>
</evidence>
<feature type="transmembrane region" description="Helical" evidence="1">
    <location>
        <begin position="6"/>
        <end position="27"/>
    </location>
</feature>
<reference evidence="2" key="1">
    <citation type="submission" date="2019-02" db="EMBL/GenBank/DDBJ databases">
        <authorList>
            <person name="Gruber-Vodicka R. H."/>
            <person name="Seah K. B. B."/>
        </authorList>
    </citation>
    <scope>NUCLEOTIDE SEQUENCE</scope>
    <source>
        <strain evidence="2">BECK_DK161</strain>
    </source>
</reference>
<name>A0A450S193_9GAMM</name>
<keyword evidence="1" id="KW-1133">Transmembrane helix</keyword>
<accession>A0A450S193</accession>
<dbReference type="AlphaFoldDB" id="A0A450S193"/>